<sequence>MPSESKALDKKLDRDFLNYLSLTKKLYDNIGSQDDKTLCEAWLKVLCGKCITTISGKRDRNIYLSRLLLQMQDGKLKDVFQSAPPGNLESPYTVFGLPVEVEDVKGFQEMGFQFENPGGSGDVSEMSRDGRTYLATRHIKNGVMAFLAVTNTEEEPMWLPQQARPLRPEGTKEGPGMRQPGPGRFIKKLAQFECVPLRELRKSPEERERVLEWMDKIIEDCNKWLRGQDPHNMDLESLFQLLYEDYQDDPERAEILEFQKDVRDVLMRDIRQRITERRMEVSRRELILDQYEAEEYIEEKFPPEELDNVWRQCAKRPLKEHVKQALTRVYPPEVVQRFFELLVQERILIIERSERDANKKIAEMRNSNMEELKKEMMKIKKLKQEYNEYYCVYKEAEELEAEYQAYMRETGACKVERSTRKQEMSKIKAELEGEIEGYRRRYEKERKSQGELVEKLEEAKECYSDIRDNLKSEEKRLKCERENLSIEVQKVKKLVANQKRRLCELETQMRIKQESKCESED</sequence>
<dbReference type="AlphaFoldDB" id="A0AAW2HKS3"/>
<gene>
    <name evidence="3" type="ORF">PYX00_007880</name>
</gene>
<dbReference type="Pfam" id="PF14846">
    <property type="entry name" value="DUF4485"/>
    <property type="match status" value="1"/>
</dbReference>
<evidence type="ECO:0000313" key="3">
    <source>
        <dbReference type="EMBL" id="KAL0270484.1"/>
    </source>
</evidence>
<reference evidence="3" key="1">
    <citation type="journal article" date="2024" name="Gigascience">
        <title>Chromosome-level genome of the poultry shaft louse Menopon gallinae provides insight into the host-switching and adaptive evolution of parasitic lice.</title>
        <authorList>
            <person name="Xu Y."/>
            <person name="Ma L."/>
            <person name="Liu S."/>
            <person name="Liang Y."/>
            <person name="Liu Q."/>
            <person name="He Z."/>
            <person name="Tian L."/>
            <person name="Duan Y."/>
            <person name="Cai W."/>
            <person name="Li H."/>
            <person name="Song F."/>
        </authorList>
    </citation>
    <scope>NUCLEOTIDE SEQUENCE</scope>
    <source>
        <strain evidence="3">Cailab_2023a</strain>
    </source>
</reference>
<organism evidence="3">
    <name type="scientific">Menopon gallinae</name>
    <name type="common">poultry shaft louse</name>
    <dbReference type="NCBI Taxonomy" id="328185"/>
    <lineage>
        <taxon>Eukaryota</taxon>
        <taxon>Metazoa</taxon>
        <taxon>Ecdysozoa</taxon>
        <taxon>Arthropoda</taxon>
        <taxon>Hexapoda</taxon>
        <taxon>Insecta</taxon>
        <taxon>Pterygota</taxon>
        <taxon>Neoptera</taxon>
        <taxon>Paraneoptera</taxon>
        <taxon>Psocodea</taxon>
        <taxon>Troctomorpha</taxon>
        <taxon>Phthiraptera</taxon>
        <taxon>Amblycera</taxon>
        <taxon>Menoponidae</taxon>
        <taxon>Menopon</taxon>
    </lineage>
</organism>
<dbReference type="InterPro" id="IPR027831">
    <property type="entry name" value="DUF4485"/>
</dbReference>
<name>A0AAW2HKS3_9NEOP</name>
<evidence type="ECO:0000259" key="2">
    <source>
        <dbReference type="Pfam" id="PF14846"/>
    </source>
</evidence>
<evidence type="ECO:0000256" key="1">
    <source>
        <dbReference type="SAM" id="Coils"/>
    </source>
</evidence>
<comment type="caution">
    <text evidence="3">The sequence shown here is derived from an EMBL/GenBank/DDBJ whole genome shotgun (WGS) entry which is preliminary data.</text>
</comment>
<feature type="domain" description="DUF4485" evidence="2">
    <location>
        <begin position="12"/>
        <end position="88"/>
    </location>
</feature>
<accession>A0AAW2HKS3</accession>
<feature type="coiled-coil region" evidence="1">
    <location>
        <begin position="350"/>
        <end position="501"/>
    </location>
</feature>
<proteinExistence type="predicted"/>
<dbReference type="EMBL" id="JARGDH010000004">
    <property type="protein sequence ID" value="KAL0270484.1"/>
    <property type="molecule type" value="Genomic_DNA"/>
</dbReference>
<keyword evidence="1" id="KW-0175">Coiled coil</keyword>
<protein>
    <recommendedName>
        <fullName evidence="2">DUF4485 domain-containing protein</fullName>
    </recommendedName>
</protein>